<evidence type="ECO:0000256" key="3">
    <source>
        <dbReference type="ARBA" id="ARBA00022741"/>
    </source>
</evidence>
<evidence type="ECO:0000256" key="5">
    <source>
        <dbReference type="ARBA" id="ARBA00022840"/>
    </source>
</evidence>
<dbReference type="OMA" id="VEMVRYA"/>
<protein>
    <submittedName>
        <fullName evidence="7">Serine/threonine protein kinase</fullName>
    </submittedName>
</protein>
<evidence type="ECO:0000256" key="4">
    <source>
        <dbReference type="ARBA" id="ARBA00022777"/>
    </source>
</evidence>
<dbReference type="eggNOG" id="KOG0671">
    <property type="taxonomic scope" value="Eukaryota"/>
</dbReference>
<reference evidence="7 8" key="1">
    <citation type="journal article" date="2010" name="Proc. Natl. Acad. Sci. U.S.A.">
        <title>Insights into evolution of multicellular fungi from the assembled chromosomes of the mushroom Coprinopsis cinerea (Coprinus cinereus).</title>
        <authorList>
            <person name="Stajich J.E."/>
            <person name="Wilke S.K."/>
            <person name="Ahren D."/>
            <person name="Au C.H."/>
            <person name="Birren B.W."/>
            <person name="Borodovsky M."/>
            <person name="Burns C."/>
            <person name="Canback B."/>
            <person name="Casselton L.A."/>
            <person name="Cheng C.K."/>
            <person name="Deng J."/>
            <person name="Dietrich F.S."/>
            <person name="Fargo D.C."/>
            <person name="Farman M.L."/>
            <person name="Gathman A.C."/>
            <person name="Goldberg J."/>
            <person name="Guigo R."/>
            <person name="Hoegger P.J."/>
            <person name="Hooker J.B."/>
            <person name="Huggins A."/>
            <person name="James T.Y."/>
            <person name="Kamada T."/>
            <person name="Kilaru S."/>
            <person name="Kodira C."/>
            <person name="Kues U."/>
            <person name="Kupfer D."/>
            <person name="Kwan H.S."/>
            <person name="Lomsadze A."/>
            <person name="Li W."/>
            <person name="Lilly W.W."/>
            <person name="Ma L.J."/>
            <person name="Mackey A.J."/>
            <person name="Manning G."/>
            <person name="Martin F."/>
            <person name="Muraguchi H."/>
            <person name="Natvig D.O."/>
            <person name="Palmerini H."/>
            <person name="Ramesh M.A."/>
            <person name="Rehmeyer C.J."/>
            <person name="Roe B.A."/>
            <person name="Shenoy N."/>
            <person name="Stanke M."/>
            <person name="Ter-Hovhannisyan V."/>
            <person name="Tunlid A."/>
            <person name="Velagapudi R."/>
            <person name="Vision T.J."/>
            <person name="Zeng Q."/>
            <person name="Zolan M.E."/>
            <person name="Pukkila P.J."/>
        </authorList>
    </citation>
    <scope>NUCLEOTIDE SEQUENCE [LARGE SCALE GENOMIC DNA]</scope>
    <source>
        <strain evidence="8">Okayama-7 / 130 / ATCC MYA-4618 / FGSC 9003</strain>
    </source>
</reference>
<evidence type="ECO:0000256" key="2">
    <source>
        <dbReference type="ARBA" id="ARBA00022679"/>
    </source>
</evidence>
<dbReference type="AlphaFoldDB" id="A8PIK2"/>
<keyword evidence="4 7" id="KW-0418">Kinase</keyword>
<keyword evidence="3" id="KW-0547">Nucleotide-binding</keyword>
<keyword evidence="1 7" id="KW-0723">Serine/threonine-protein kinase</keyword>
<dbReference type="KEGG" id="cci:CC1G_13348"/>
<dbReference type="Pfam" id="PF00069">
    <property type="entry name" value="Pkinase"/>
    <property type="match status" value="1"/>
</dbReference>
<dbReference type="OrthoDB" id="3068150at2759"/>
<dbReference type="GO" id="GO:0005524">
    <property type="term" value="F:ATP binding"/>
    <property type="evidence" value="ECO:0007669"/>
    <property type="project" value="UniProtKB-KW"/>
</dbReference>
<dbReference type="HOGENOM" id="CLU_1180155_0_0_1"/>
<dbReference type="RefSeq" id="XP_001841584.2">
    <property type="nucleotide sequence ID" value="XM_001841532.2"/>
</dbReference>
<dbReference type="PANTHER" id="PTHR45646:SF11">
    <property type="entry name" value="SERINE_THREONINE-PROTEIN KINASE DOA"/>
    <property type="match status" value="1"/>
</dbReference>
<dbReference type="VEuPathDB" id="FungiDB:CC1G_13348"/>
<dbReference type="Gene3D" id="1.10.510.10">
    <property type="entry name" value="Transferase(Phosphotransferase) domain 1"/>
    <property type="match status" value="1"/>
</dbReference>
<dbReference type="InterPro" id="IPR011009">
    <property type="entry name" value="Kinase-like_dom_sf"/>
</dbReference>
<proteinExistence type="predicted"/>
<dbReference type="PANTHER" id="PTHR45646">
    <property type="entry name" value="SERINE/THREONINE-PROTEIN KINASE DOA-RELATED"/>
    <property type="match status" value="1"/>
</dbReference>
<keyword evidence="5" id="KW-0067">ATP-binding</keyword>
<dbReference type="GeneID" id="6018289"/>
<feature type="domain" description="Protein kinase" evidence="6">
    <location>
        <begin position="30"/>
        <end position="235"/>
    </location>
</feature>
<evidence type="ECO:0000313" key="7">
    <source>
        <dbReference type="EMBL" id="EAU80233.2"/>
    </source>
</evidence>
<sequence>MSQAQAQAHSPLTIVLPAPGIVGQMIADRFCLARIRKAGNRYQILEAIDTKTAKEVLVKITRRSLVQERVLCRDIAWLRCNTSDSRVQKLQSVIKTAPDVALVFERHGKTLSDVMKDGTLTPFSKRYVQEICLQVISGLQYLHRTKVVHSTLSPDVIWLTDDFGYQSHYHRGRDGFVEMVRYAFSKSNVTDITSQKTLRTTKLQIGYYGQMSDKCPGAIVVEGVDQYRAPEVLMG</sequence>
<keyword evidence="8" id="KW-1185">Reference proteome</keyword>
<evidence type="ECO:0000256" key="1">
    <source>
        <dbReference type="ARBA" id="ARBA00022527"/>
    </source>
</evidence>
<dbReference type="SUPFAM" id="SSF56112">
    <property type="entry name" value="Protein kinase-like (PK-like)"/>
    <property type="match status" value="1"/>
</dbReference>
<dbReference type="Gene3D" id="3.30.200.20">
    <property type="entry name" value="Phosphorylase Kinase, domain 1"/>
    <property type="match status" value="1"/>
</dbReference>
<evidence type="ECO:0000313" key="8">
    <source>
        <dbReference type="Proteomes" id="UP000001861"/>
    </source>
</evidence>
<keyword evidence="2" id="KW-0808">Transferase</keyword>
<dbReference type="PROSITE" id="PS50011">
    <property type="entry name" value="PROTEIN_KINASE_DOM"/>
    <property type="match status" value="1"/>
</dbReference>
<comment type="caution">
    <text evidence="7">The sequence shown here is derived from an EMBL/GenBank/DDBJ whole genome shotgun (WGS) entry which is preliminary data.</text>
</comment>
<dbReference type="EMBL" id="AACS02000039">
    <property type="protein sequence ID" value="EAU80233.2"/>
    <property type="molecule type" value="Genomic_DNA"/>
</dbReference>
<dbReference type="InParanoid" id="A8PIK2"/>
<dbReference type="InterPro" id="IPR051175">
    <property type="entry name" value="CLK_kinases"/>
</dbReference>
<accession>A8PIK2</accession>
<organism evidence="7 8">
    <name type="scientific">Coprinopsis cinerea (strain Okayama-7 / 130 / ATCC MYA-4618 / FGSC 9003)</name>
    <name type="common">Inky cap fungus</name>
    <name type="synonym">Hormographiella aspergillata</name>
    <dbReference type="NCBI Taxonomy" id="240176"/>
    <lineage>
        <taxon>Eukaryota</taxon>
        <taxon>Fungi</taxon>
        <taxon>Dikarya</taxon>
        <taxon>Basidiomycota</taxon>
        <taxon>Agaricomycotina</taxon>
        <taxon>Agaricomycetes</taxon>
        <taxon>Agaricomycetidae</taxon>
        <taxon>Agaricales</taxon>
        <taxon>Agaricineae</taxon>
        <taxon>Psathyrellaceae</taxon>
        <taxon>Coprinopsis</taxon>
    </lineage>
</organism>
<dbReference type="GO" id="GO:0004674">
    <property type="term" value="F:protein serine/threonine kinase activity"/>
    <property type="evidence" value="ECO:0007669"/>
    <property type="project" value="UniProtKB-KW"/>
</dbReference>
<dbReference type="Proteomes" id="UP000001861">
    <property type="component" value="Unassembled WGS sequence"/>
</dbReference>
<dbReference type="InterPro" id="IPR000719">
    <property type="entry name" value="Prot_kinase_dom"/>
</dbReference>
<gene>
    <name evidence="7" type="ORF">CC1G_13348</name>
</gene>
<dbReference type="GO" id="GO:0005634">
    <property type="term" value="C:nucleus"/>
    <property type="evidence" value="ECO:0007669"/>
    <property type="project" value="TreeGrafter"/>
</dbReference>
<name>A8PIK2_COPC7</name>
<evidence type="ECO:0000259" key="6">
    <source>
        <dbReference type="PROSITE" id="PS50011"/>
    </source>
</evidence>